<accession>E6U109</accession>
<feature type="transmembrane region" description="Helical" evidence="7">
    <location>
        <begin position="122"/>
        <end position="140"/>
    </location>
</feature>
<protein>
    <submittedName>
        <fullName evidence="9">Putative membrane component involved in biofilm formation</fullName>
    </submittedName>
</protein>
<comment type="similarity">
    <text evidence="2">Belongs to the acyltransferase 3 family.</text>
</comment>
<organism evidence="9 10">
    <name type="scientific">Evansella cellulosilytica (strain ATCC 21833 / DSM 2522 / FERM P-1141 / JCM 9156 / N-4)</name>
    <name type="common">Bacillus cellulosilyticus</name>
    <dbReference type="NCBI Taxonomy" id="649639"/>
    <lineage>
        <taxon>Bacteria</taxon>
        <taxon>Bacillati</taxon>
        <taxon>Bacillota</taxon>
        <taxon>Bacilli</taxon>
        <taxon>Bacillales</taxon>
        <taxon>Bacillaceae</taxon>
        <taxon>Evansella</taxon>
    </lineage>
</organism>
<evidence type="ECO:0000259" key="8">
    <source>
        <dbReference type="Pfam" id="PF01757"/>
    </source>
</evidence>
<dbReference type="RefSeq" id="WP_013488657.1">
    <property type="nucleotide sequence ID" value="NC_014829.1"/>
</dbReference>
<dbReference type="Proteomes" id="UP000001401">
    <property type="component" value="Chromosome"/>
</dbReference>
<feature type="transmembrane region" description="Helical" evidence="7">
    <location>
        <begin position="152"/>
        <end position="170"/>
    </location>
</feature>
<gene>
    <name evidence="9" type="ordered locus">Bcell_2059</name>
</gene>
<feature type="transmembrane region" description="Helical" evidence="7">
    <location>
        <begin position="306"/>
        <end position="330"/>
    </location>
</feature>
<dbReference type="Pfam" id="PF01757">
    <property type="entry name" value="Acyl_transf_3"/>
    <property type="match status" value="1"/>
</dbReference>
<dbReference type="InterPro" id="IPR002656">
    <property type="entry name" value="Acyl_transf_3_dom"/>
</dbReference>
<evidence type="ECO:0000313" key="9">
    <source>
        <dbReference type="EMBL" id="ADU30321.1"/>
    </source>
</evidence>
<evidence type="ECO:0000256" key="1">
    <source>
        <dbReference type="ARBA" id="ARBA00004651"/>
    </source>
</evidence>
<dbReference type="AlphaFoldDB" id="E6U109"/>
<dbReference type="HOGENOM" id="CLU_064947_0_0_9"/>
<evidence type="ECO:0000256" key="4">
    <source>
        <dbReference type="ARBA" id="ARBA00022692"/>
    </source>
</evidence>
<dbReference type="EMBL" id="CP002394">
    <property type="protein sequence ID" value="ADU30321.1"/>
    <property type="molecule type" value="Genomic_DNA"/>
</dbReference>
<proteinExistence type="inferred from homology"/>
<keyword evidence="5 7" id="KW-1133">Transmembrane helix</keyword>
<dbReference type="OrthoDB" id="65129at2"/>
<dbReference type="eggNOG" id="COG3936">
    <property type="taxonomic scope" value="Bacteria"/>
</dbReference>
<feature type="transmembrane region" description="Helical" evidence="7">
    <location>
        <begin position="252"/>
        <end position="270"/>
    </location>
</feature>
<keyword evidence="10" id="KW-1185">Reference proteome</keyword>
<keyword evidence="4 7" id="KW-0812">Transmembrane</keyword>
<comment type="subcellular location">
    <subcellularLocation>
        <location evidence="1">Cell membrane</location>
        <topology evidence="1">Multi-pass membrane protein</topology>
    </subcellularLocation>
</comment>
<dbReference type="GO" id="GO:0009246">
    <property type="term" value="P:enterobacterial common antigen biosynthetic process"/>
    <property type="evidence" value="ECO:0007669"/>
    <property type="project" value="TreeGrafter"/>
</dbReference>
<sequence>MGRPIINEAYWLRAISCLAVAVTHCVNTTLGNYEESIPQLEEYFLIVIRFIAFFGTPTFIFISELLLAHSYPNKLPQDFFIKRVKFLLIPFIFIGLVFAILVSNSLKDILYEWLINLFLGGYHGYFILIIFQFYILHAALHKYMVKWPAKKVLLIAFFINAIYLSIFNFTEPIAGKVGEYFWLRGYWVPFLGWLFYFVLGFYCGRHFKLLKAHIEQQKYMMYILPFLFISVICILTRSHILDVVSSKRVDMLFYTVSVIFFIILVTMNRVKVPKFIYIISKYSFNIYLLHKILLYFLKPIGYLNPVIYFIFSFIYSVLGAVIIAKALGYFSFSKFLIGKTIPIPKEDGVQKS</sequence>
<feature type="transmembrane region" description="Helical" evidence="7">
    <location>
        <begin position="84"/>
        <end position="102"/>
    </location>
</feature>
<keyword evidence="3" id="KW-1003">Cell membrane</keyword>
<keyword evidence="6 7" id="KW-0472">Membrane</keyword>
<feature type="transmembrane region" description="Helical" evidence="7">
    <location>
        <begin position="190"/>
        <end position="207"/>
    </location>
</feature>
<evidence type="ECO:0000256" key="3">
    <source>
        <dbReference type="ARBA" id="ARBA00022475"/>
    </source>
</evidence>
<feature type="transmembrane region" description="Helical" evidence="7">
    <location>
        <begin position="43"/>
        <end position="63"/>
    </location>
</feature>
<name>E6U109_EVAC2</name>
<evidence type="ECO:0000256" key="2">
    <source>
        <dbReference type="ARBA" id="ARBA00007400"/>
    </source>
</evidence>
<evidence type="ECO:0000256" key="6">
    <source>
        <dbReference type="ARBA" id="ARBA00023136"/>
    </source>
</evidence>
<dbReference type="PANTHER" id="PTHR40074:SF2">
    <property type="entry name" value="O-ACETYLTRANSFERASE WECH"/>
    <property type="match status" value="1"/>
</dbReference>
<dbReference type="GO" id="GO:0005886">
    <property type="term" value="C:plasma membrane"/>
    <property type="evidence" value="ECO:0007669"/>
    <property type="project" value="UniProtKB-SubCell"/>
</dbReference>
<reference evidence="9" key="1">
    <citation type="submission" date="2010-12" db="EMBL/GenBank/DDBJ databases">
        <title>Complete sequence of Bacillus cellulosilyticus DSM 2522.</title>
        <authorList>
            <consortium name="US DOE Joint Genome Institute"/>
            <person name="Lucas S."/>
            <person name="Copeland A."/>
            <person name="Lapidus A."/>
            <person name="Cheng J.-F."/>
            <person name="Bruce D."/>
            <person name="Goodwin L."/>
            <person name="Pitluck S."/>
            <person name="Chertkov O."/>
            <person name="Detter J.C."/>
            <person name="Han C."/>
            <person name="Tapia R."/>
            <person name="Land M."/>
            <person name="Hauser L."/>
            <person name="Jeffries C."/>
            <person name="Kyrpides N."/>
            <person name="Ivanova N."/>
            <person name="Mikhailova N."/>
            <person name="Brumm P."/>
            <person name="Mead D."/>
            <person name="Woyke T."/>
        </authorList>
    </citation>
    <scope>NUCLEOTIDE SEQUENCE [LARGE SCALE GENOMIC DNA]</scope>
    <source>
        <strain evidence="9">DSM 2522</strain>
    </source>
</reference>
<feature type="transmembrane region" description="Helical" evidence="7">
    <location>
        <begin position="219"/>
        <end position="240"/>
    </location>
</feature>
<dbReference type="STRING" id="649639.Bcell_2059"/>
<dbReference type="GO" id="GO:0016413">
    <property type="term" value="F:O-acetyltransferase activity"/>
    <property type="evidence" value="ECO:0007669"/>
    <property type="project" value="TreeGrafter"/>
</dbReference>
<feature type="transmembrane region" description="Helical" evidence="7">
    <location>
        <begin position="282"/>
        <end position="300"/>
    </location>
</feature>
<feature type="domain" description="Acyltransferase 3" evidence="8">
    <location>
        <begin position="11"/>
        <end position="324"/>
    </location>
</feature>
<evidence type="ECO:0000256" key="7">
    <source>
        <dbReference type="SAM" id="Phobius"/>
    </source>
</evidence>
<evidence type="ECO:0000313" key="10">
    <source>
        <dbReference type="Proteomes" id="UP000001401"/>
    </source>
</evidence>
<feature type="transmembrane region" description="Helical" evidence="7">
    <location>
        <begin position="12"/>
        <end position="31"/>
    </location>
</feature>
<evidence type="ECO:0000256" key="5">
    <source>
        <dbReference type="ARBA" id="ARBA00022989"/>
    </source>
</evidence>
<dbReference type="PANTHER" id="PTHR40074">
    <property type="entry name" value="O-ACETYLTRANSFERASE WECH"/>
    <property type="match status" value="1"/>
</dbReference>
<dbReference type="KEGG" id="bco:Bcell_2059"/>